<feature type="compositionally biased region" description="Polar residues" evidence="1">
    <location>
        <begin position="68"/>
        <end position="87"/>
    </location>
</feature>
<proteinExistence type="predicted"/>
<accession>A0ABY6DGE2</accession>
<reference evidence="2" key="1">
    <citation type="submission" date="2022-10" db="EMBL/GenBank/DDBJ databases">
        <title>Roseovarius pelagicus sp. nov., isolated from Arctic seawater.</title>
        <authorList>
            <person name="Hong Y.W."/>
            <person name="Hwang C.Y."/>
        </authorList>
    </citation>
    <scope>NUCLEOTIDE SEQUENCE</scope>
    <source>
        <strain evidence="2">HL-MP18</strain>
    </source>
</reference>
<keyword evidence="3" id="KW-1185">Reference proteome</keyword>
<evidence type="ECO:0000313" key="2">
    <source>
        <dbReference type="EMBL" id="UXX84013.1"/>
    </source>
</evidence>
<feature type="region of interest" description="Disordered" evidence="1">
    <location>
        <begin position="67"/>
        <end position="105"/>
    </location>
</feature>
<gene>
    <name evidence="2" type="ORF">N7U68_04990</name>
</gene>
<organism evidence="2 3">
    <name type="scientific">Roseovarius pelagicus</name>
    <dbReference type="NCBI Taxonomy" id="2980108"/>
    <lineage>
        <taxon>Bacteria</taxon>
        <taxon>Pseudomonadati</taxon>
        <taxon>Pseudomonadota</taxon>
        <taxon>Alphaproteobacteria</taxon>
        <taxon>Rhodobacterales</taxon>
        <taxon>Roseobacteraceae</taxon>
        <taxon>Roseovarius</taxon>
    </lineage>
</organism>
<name>A0ABY6DGE2_9RHOB</name>
<sequence length="118" mass="13032">MFRRKNAKVPPHRYPRDAIGTCQIAPEEPLNAIRPMPAFLGATERIRRSGTVGANRADTEQRRVIMSMTPSKRSEYSNVSTAKSQPVSPVRQYTPAEPSPGSARSFFCGPLYGTPVNL</sequence>
<evidence type="ECO:0000256" key="1">
    <source>
        <dbReference type="SAM" id="MobiDB-lite"/>
    </source>
</evidence>
<dbReference type="EMBL" id="CP106738">
    <property type="protein sequence ID" value="UXX84013.1"/>
    <property type="molecule type" value="Genomic_DNA"/>
</dbReference>
<protein>
    <submittedName>
        <fullName evidence="2">Uncharacterized protein</fullName>
    </submittedName>
</protein>
<evidence type="ECO:0000313" key="3">
    <source>
        <dbReference type="Proteomes" id="UP001064087"/>
    </source>
</evidence>
<dbReference type="RefSeq" id="WP_263048433.1">
    <property type="nucleotide sequence ID" value="NZ_CP106738.1"/>
</dbReference>
<dbReference type="Proteomes" id="UP001064087">
    <property type="component" value="Chromosome"/>
</dbReference>